<proteinExistence type="predicted"/>
<dbReference type="OrthoDB" id="790983at2"/>
<evidence type="ECO:0008006" key="3">
    <source>
        <dbReference type="Google" id="ProtNLM"/>
    </source>
</evidence>
<dbReference type="Proteomes" id="UP000321362">
    <property type="component" value="Chromosome"/>
</dbReference>
<organism evidence="1 2">
    <name type="scientific">Mucilaginibacter ginsenosidivorax</name>
    <dbReference type="NCBI Taxonomy" id="862126"/>
    <lineage>
        <taxon>Bacteria</taxon>
        <taxon>Pseudomonadati</taxon>
        <taxon>Bacteroidota</taxon>
        <taxon>Sphingobacteriia</taxon>
        <taxon>Sphingobacteriales</taxon>
        <taxon>Sphingobacteriaceae</taxon>
        <taxon>Mucilaginibacter</taxon>
    </lineage>
</organism>
<dbReference type="KEGG" id="mgk:FSB76_23950"/>
<reference evidence="1 2" key="1">
    <citation type="journal article" date="2013" name="J. Microbiol.">
        <title>Mucilaginibacter ginsenosidivorax sp. nov., with ginsenoside converting activity isolated from sediment.</title>
        <authorList>
            <person name="Kim J.K."/>
            <person name="Choi T.E."/>
            <person name="Liu Q.M."/>
            <person name="Park H.Y."/>
            <person name="Yi T.H."/>
            <person name="Yoon M.H."/>
            <person name="Kim S.C."/>
            <person name="Im W.T."/>
        </authorList>
    </citation>
    <scope>NUCLEOTIDE SEQUENCE [LARGE SCALE GENOMIC DNA]</scope>
    <source>
        <strain evidence="1 2">KHI28</strain>
    </source>
</reference>
<sequence>MIIEPAKARLVQLDEDLELFDEMGIPAGQKLNGKLNSIRQAIADLKTLLNQHPFSSTDEEIQFFKYVKPQFIARQLFALDIFTIETGKPVDTAEVIKNYFEQELKYTVKFHDQNKFMHQYYLFDGAELDALLFVRNVQPPSSLIPDAQSFDPEFSTAGDYVFARFIANEWVQEFLTDRLYSPEETERLSNMTKKKVTLKWTGDAINLAEMAYGIWLTGQINQGNAGIAEIVRCLEVTFQVSIGRPFRRWQSISSRKRVSQVKYIDQMKAAILKRLDDEYA</sequence>
<dbReference type="AlphaFoldDB" id="A0A5B8W7H4"/>
<keyword evidence="2" id="KW-1185">Reference proteome</keyword>
<evidence type="ECO:0000313" key="2">
    <source>
        <dbReference type="Proteomes" id="UP000321362"/>
    </source>
</evidence>
<dbReference type="EMBL" id="CP042437">
    <property type="protein sequence ID" value="QEC78852.1"/>
    <property type="molecule type" value="Genomic_DNA"/>
</dbReference>
<dbReference type="InterPro" id="IPR018534">
    <property type="entry name" value="Tet_reg_excision_RteC"/>
</dbReference>
<gene>
    <name evidence="1" type="ORF">FSB76_23950</name>
</gene>
<protein>
    <recommendedName>
        <fullName evidence="3">RteC protein</fullName>
    </recommendedName>
</protein>
<name>A0A5B8W7H4_9SPHI</name>
<dbReference type="Pfam" id="PF09357">
    <property type="entry name" value="RteC"/>
    <property type="match status" value="1"/>
</dbReference>
<accession>A0A5B8W7H4</accession>
<evidence type="ECO:0000313" key="1">
    <source>
        <dbReference type="EMBL" id="QEC78852.1"/>
    </source>
</evidence>
<dbReference type="RefSeq" id="WP_147057892.1">
    <property type="nucleotide sequence ID" value="NZ_CP042437.1"/>
</dbReference>